<comment type="caution">
    <text evidence="8">The sequence shown here is derived from an EMBL/GenBank/DDBJ whole genome shotgun (WGS) entry which is preliminary data.</text>
</comment>
<dbReference type="Proteomes" id="UP000824260">
    <property type="component" value="Unassembled WGS sequence"/>
</dbReference>
<dbReference type="PANTHER" id="PTHR37937">
    <property type="entry name" value="CONJUGATIVE TRANSFER: DNA TRANSPORT"/>
    <property type="match status" value="1"/>
</dbReference>
<evidence type="ECO:0000256" key="5">
    <source>
        <dbReference type="ARBA" id="ARBA00022989"/>
    </source>
</evidence>
<dbReference type="CDD" id="cd01127">
    <property type="entry name" value="TrwB_TraG_TraD_VirD4"/>
    <property type="match status" value="1"/>
</dbReference>
<evidence type="ECO:0000256" key="3">
    <source>
        <dbReference type="ARBA" id="ARBA00022475"/>
    </source>
</evidence>
<evidence type="ECO:0000313" key="9">
    <source>
        <dbReference type="Proteomes" id="UP000824260"/>
    </source>
</evidence>
<evidence type="ECO:0000256" key="6">
    <source>
        <dbReference type="ARBA" id="ARBA00023136"/>
    </source>
</evidence>
<feature type="region of interest" description="Disordered" evidence="7">
    <location>
        <begin position="594"/>
        <end position="614"/>
    </location>
</feature>
<evidence type="ECO:0000313" key="8">
    <source>
        <dbReference type="EMBL" id="HIQ84134.1"/>
    </source>
</evidence>
<evidence type="ECO:0000256" key="2">
    <source>
        <dbReference type="ARBA" id="ARBA00008806"/>
    </source>
</evidence>
<proteinExistence type="inferred from homology"/>
<keyword evidence="5" id="KW-1133">Transmembrane helix</keyword>
<evidence type="ECO:0000256" key="4">
    <source>
        <dbReference type="ARBA" id="ARBA00022692"/>
    </source>
</evidence>
<dbReference type="SUPFAM" id="SSF52540">
    <property type="entry name" value="P-loop containing nucleoside triphosphate hydrolases"/>
    <property type="match status" value="1"/>
</dbReference>
<dbReference type="GO" id="GO:0005886">
    <property type="term" value="C:plasma membrane"/>
    <property type="evidence" value="ECO:0007669"/>
    <property type="project" value="UniProtKB-SubCell"/>
</dbReference>
<dbReference type="InterPro" id="IPR003688">
    <property type="entry name" value="TraG/VirD4"/>
</dbReference>
<keyword evidence="4" id="KW-0812">Transmembrane</keyword>
<reference evidence="8" key="2">
    <citation type="journal article" date="2021" name="PeerJ">
        <title>Extensive microbial diversity within the chicken gut microbiome revealed by metagenomics and culture.</title>
        <authorList>
            <person name="Gilroy R."/>
            <person name="Ravi A."/>
            <person name="Getino M."/>
            <person name="Pursley I."/>
            <person name="Horton D.L."/>
            <person name="Alikhan N.F."/>
            <person name="Baker D."/>
            <person name="Gharbi K."/>
            <person name="Hall N."/>
            <person name="Watson M."/>
            <person name="Adriaenssens E.M."/>
            <person name="Foster-Nyarko E."/>
            <person name="Jarju S."/>
            <person name="Secka A."/>
            <person name="Antonio M."/>
            <person name="Oren A."/>
            <person name="Chaudhuri R.R."/>
            <person name="La Ragione R."/>
            <person name="Hildebrand F."/>
            <person name="Pallen M.J."/>
        </authorList>
    </citation>
    <scope>NUCLEOTIDE SEQUENCE</scope>
    <source>
        <strain evidence="8">ChiSjej6B24-2974</strain>
    </source>
</reference>
<name>A0A9D0ZRG7_9FIRM</name>
<comment type="subcellular location">
    <subcellularLocation>
        <location evidence="1">Cell membrane</location>
        <topology evidence="1">Multi-pass membrane protein</topology>
    </subcellularLocation>
</comment>
<protein>
    <submittedName>
        <fullName evidence="8">Type IV secretory system conjugative DNA transfer family protein</fullName>
    </submittedName>
</protein>
<reference evidence="8" key="1">
    <citation type="submission" date="2020-10" db="EMBL/GenBank/DDBJ databases">
        <authorList>
            <person name="Gilroy R."/>
        </authorList>
    </citation>
    <scope>NUCLEOTIDE SEQUENCE</scope>
    <source>
        <strain evidence="8">ChiSjej6B24-2974</strain>
    </source>
</reference>
<feature type="region of interest" description="Disordered" evidence="7">
    <location>
        <begin position="483"/>
        <end position="502"/>
    </location>
</feature>
<dbReference type="Gene3D" id="3.40.50.300">
    <property type="entry name" value="P-loop containing nucleotide triphosphate hydrolases"/>
    <property type="match status" value="1"/>
</dbReference>
<evidence type="ECO:0000256" key="7">
    <source>
        <dbReference type="SAM" id="MobiDB-lite"/>
    </source>
</evidence>
<keyword evidence="3" id="KW-1003">Cell membrane</keyword>
<dbReference type="Pfam" id="PF02534">
    <property type="entry name" value="T4SS-DNA_transf"/>
    <property type="match status" value="1"/>
</dbReference>
<keyword evidence="6" id="KW-0472">Membrane</keyword>
<organism evidence="8 9">
    <name type="scientific">Candidatus Pullichristensenella stercorigallinarum</name>
    <dbReference type="NCBI Taxonomy" id="2840909"/>
    <lineage>
        <taxon>Bacteria</taxon>
        <taxon>Bacillati</taxon>
        <taxon>Bacillota</taxon>
        <taxon>Clostridia</taxon>
        <taxon>Candidatus Pullichristensenella</taxon>
    </lineage>
</organism>
<dbReference type="InterPro" id="IPR051539">
    <property type="entry name" value="T4SS-coupling_protein"/>
</dbReference>
<evidence type="ECO:0000256" key="1">
    <source>
        <dbReference type="ARBA" id="ARBA00004651"/>
    </source>
</evidence>
<dbReference type="NCBIfam" id="NF045973">
    <property type="entry name" value="conju_CD1115"/>
    <property type="match status" value="1"/>
</dbReference>
<dbReference type="AlphaFoldDB" id="A0A9D0ZRG7"/>
<dbReference type="InterPro" id="IPR027417">
    <property type="entry name" value="P-loop_NTPase"/>
</dbReference>
<sequence>MPRQVGKLEKSTILLLALAAIFVAWLALLAAPLLGGTETTLSGLLEGLNTALEQPWRIQWCAQSPRCLLLALGLYGTGVLAWITSRRRTKPLEEYGSARWGEAGAVNRRYAAARPAENLILTEHVRLGLDGRAHRRNLNVLVVGGSGAGKTRYYAKPNVLQGNTSFIITDPKGEICRDTGCLMKRLGYDVKVIDLIDMNRSFGYNPLQYITSDNDVLRLVTNLIRNTTPKGAQNNDPFWEKSETALLQALILYLVHEAPPEEQNFGMVMELLQAAEVREEDEAYKSDLDILFERLALRDPDHIAVKQYRIFKMAAGKTAKSILVSVGVRLATFNLEAVTRMTSLDEMDIPAIGERRTVVYCCIPDNDSSFNYLVGMFYTQVFQQLYHLADYKYGGRLPVHVHFVMDEFANVALPDDFEKLLATMRSREISVSIIIQNMAQLKALFKDNWESLVGNCDTFLYLGGNEQSTHEYVSKLMGKGTIDTTTHGRNRGKNGSYSDNYQQTGRELLTPDEVRMLDNRYALLFIRGERPIVDGKFNLLRHPNIASTPDGGGSAYVYDGLENLPTEPLFDASRPEDYTLLDGDEFARLLRGDDAEEAEPLETETIPFYESYEE</sequence>
<dbReference type="PANTHER" id="PTHR37937:SF1">
    <property type="entry name" value="CONJUGATIVE TRANSFER: DNA TRANSPORT"/>
    <property type="match status" value="1"/>
</dbReference>
<gene>
    <name evidence="8" type="ORF">IAA52_13675</name>
</gene>
<comment type="similarity">
    <text evidence="2">Belongs to the VirD4/TraG family.</text>
</comment>
<accession>A0A9D0ZRG7</accession>
<dbReference type="EMBL" id="DVFZ01000128">
    <property type="protein sequence ID" value="HIQ84134.1"/>
    <property type="molecule type" value="Genomic_DNA"/>
</dbReference>